<dbReference type="Gene3D" id="2.60.120.620">
    <property type="entry name" value="q2cbj1_9rhob like domain"/>
    <property type="match status" value="1"/>
</dbReference>
<comment type="caution">
    <text evidence="1">The sequence shown here is derived from an EMBL/GenBank/DDBJ whole genome shotgun (WGS) entry which is preliminary data.</text>
</comment>
<sequence length="321" mass="37370">MINTNSIRKFLRNGLPNLAQSLVNNSYLESKFFYPKYKKYIENFHNQLPLVTTNDAIIIETLKQQGIYITTLESLEIPGTKEFVEAVNRLMTEITKLSEKKSSKFAIESNLEQILKYPEIFTWGLEDRLISIVSNYIGAPIAYDTFMAHLSLNNGKETATRRWHIDNEDRKVIKIIIYFNDVDDDGGPFQYMRPEISSLLLKKVKDKYKFFHHQEIEELIPNHQQDWLTTYTGKAGTVIIVDTAHSYHRGKPPTKYSRHAVTFGYLSRRPHQPFRAGRNLLSREELSLIAAKLPPEKQACVYWQDSLPTIVKLIPKYSYLY</sequence>
<evidence type="ECO:0000313" key="1">
    <source>
        <dbReference type="EMBL" id="RUS99441.1"/>
    </source>
</evidence>
<proteinExistence type="predicted"/>
<dbReference type="AlphaFoldDB" id="A0A3S1IM94"/>
<name>A0A3S1IM94_ANAVA</name>
<protein>
    <recommendedName>
        <fullName evidence="3">Phytanoyl-CoA dioxygenase</fullName>
    </recommendedName>
</protein>
<dbReference type="RefSeq" id="WP_127051652.1">
    <property type="nucleotide sequence ID" value="NZ_RSCM01000001.1"/>
</dbReference>
<accession>A0A3S1IM94</accession>
<keyword evidence="2" id="KW-1185">Reference proteome</keyword>
<organism evidence="1 2">
    <name type="scientific">Trichormus variabilis SAG 1403-4b</name>
    <dbReference type="NCBI Taxonomy" id="447716"/>
    <lineage>
        <taxon>Bacteria</taxon>
        <taxon>Bacillati</taxon>
        <taxon>Cyanobacteriota</taxon>
        <taxon>Cyanophyceae</taxon>
        <taxon>Nostocales</taxon>
        <taxon>Nostocaceae</taxon>
        <taxon>Trichormus</taxon>
    </lineage>
</organism>
<reference evidence="1 2" key="1">
    <citation type="journal article" date="2019" name="Genome Biol. Evol.">
        <title>Day and night: Metabolic profiles and evolutionary relationships of six axenic non-marine cyanobacteria.</title>
        <authorList>
            <person name="Will S.E."/>
            <person name="Henke P."/>
            <person name="Boedeker C."/>
            <person name="Huang S."/>
            <person name="Brinkmann H."/>
            <person name="Rohde M."/>
            <person name="Jarek M."/>
            <person name="Friedl T."/>
            <person name="Seufert S."/>
            <person name="Schumacher M."/>
            <person name="Overmann J."/>
            <person name="Neumann-Schaal M."/>
            <person name="Petersen J."/>
        </authorList>
    </citation>
    <scope>NUCLEOTIDE SEQUENCE [LARGE SCALE GENOMIC DNA]</scope>
    <source>
        <strain evidence="1 2">SAG 1403-4b</strain>
    </source>
</reference>
<gene>
    <name evidence="1" type="ORF">DSM107003_00250</name>
</gene>
<dbReference type="SUPFAM" id="SSF51197">
    <property type="entry name" value="Clavaminate synthase-like"/>
    <property type="match status" value="1"/>
</dbReference>
<evidence type="ECO:0008006" key="3">
    <source>
        <dbReference type="Google" id="ProtNLM"/>
    </source>
</evidence>
<dbReference type="EMBL" id="RSCM01000001">
    <property type="protein sequence ID" value="RUS99441.1"/>
    <property type="molecule type" value="Genomic_DNA"/>
</dbReference>
<dbReference type="OrthoDB" id="467001at2"/>
<evidence type="ECO:0000313" key="2">
    <source>
        <dbReference type="Proteomes" id="UP000276103"/>
    </source>
</evidence>
<dbReference type="Proteomes" id="UP000276103">
    <property type="component" value="Unassembled WGS sequence"/>
</dbReference>